<gene>
    <name evidence="1" type="ORF">AADV58_10375</name>
</gene>
<name>A0ABZ2XCV2_9RHOO</name>
<proteinExistence type="predicted"/>
<dbReference type="Proteomes" id="UP001479520">
    <property type="component" value="Chromosome"/>
</dbReference>
<dbReference type="RefSeq" id="WP_341743131.1">
    <property type="nucleotide sequence ID" value="NZ_CP151406.1"/>
</dbReference>
<keyword evidence="2" id="KW-1185">Reference proteome</keyword>
<evidence type="ECO:0000313" key="1">
    <source>
        <dbReference type="EMBL" id="WZJ20360.1"/>
    </source>
</evidence>
<sequence length="65" mass="7733">MNHKTLIRHLTYYADLMINDLPEKDARSYLRGCIPVWKEHYGDDVAREMGQIIRQRFDSKIKNAP</sequence>
<reference evidence="1 2" key="1">
    <citation type="submission" date="2024-04" db="EMBL/GenBank/DDBJ databases">
        <title>Dissimilatory iodate-reducing microorganisms contribute to the enrichment of iodine in groundwater.</title>
        <authorList>
            <person name="Jiang Z."/>
        </authorList>
    </citation>
    <scope>NUCLEOTIDE SEQUENCE [LARGE SCALE GENOMIC DNA]</scope>
    <source>
        <strain evidence="1 2">NCP973</strain>
    </source>
</reference>
<protein>
    <submittedName>
        <fullName evidence="1">Uncharacterized protein</fullName>
    </submittedName>
</protein>
<organism evidence="1 2">
    <name type="scientific">Azonexus hydrophilus</name>
    <dbReference type="NCBI Taxonomy" id="418702"/>
    <lineage>
        <taxon>Bacteria</taxon>
        <taxon>Pseudomonadati</taxon>
        <taxon>Pseudomonadota</taxon>
        <taxon>Betaproteobacteria</taxon>
        <taxon>Rhodocyclales</taxon>
        <taxon>Azonexaceae</taxon>
        <taxon>Azonexus</taxon>
    </lineage>
</organism>
<dbReference type="EMBL" id="CP151406">
    <property type="protein sequence ID" value="WZJ20360.1"/>
    <property type="molecule type" value="Genomic_DNA"/>
</dbReference>
<evidence type="ECO:0000313" key="2">
    <source>
        <dbReference type="Proteomes" id="UP001479520"/>
    </source>
</evidence>
<accession>A0ABZ2XCV2</accession>